<dbReference type="RefSeq" id="WP_323258413.1">
    <property type="nucleotide sequence ID" value="NZ_JAYGIM010000007.1"/>
</dbReference>
<protein>
    <submittedName>
        <fullName evidence="1">Uncharacterized protein</fullName>
    </submittedName>
</protein>
<sequence length="44" mass="5314">MNQICRKPNKNIPFCEEWFGAGLNGFRRLYSPRLALAKERRREF</sequence>
<organism evidence="1 2">
    <name type="scientific">Arcicella lustrica</name>
    <dbReference type="NCBI Taxonomy" id="2984196"/>
    <lineage>
        <taxon>Bacteria</taxon>
        <taxon>Pseudomonadati</taxon>
        <taxon>Bacteroidota</taxon>
        <taxon>Cytophagia</taxon>
        <taxon>Cytophagales</taxon>
        <taxon>Flectobacillaceae</taxon>
        <taxon>Arcicella</taxon>
    </lineage>
</organism>
<name>A0ABU5SI73_9BACT</name>
<proteinExistence type="predicted"/>
<gene>
    <name evidence="1" type="ORF">VB798_10415</name>
</gene>
<evidence type="ECO:0000313" key="2">
    <source>
        <dbReference type="Proteomes" id="UP001302222"/>
    </source>
</evidence>
<accession>A0ABU5SI73</accession>
<keyword evidence="2" id="KW-1185">Reference proteome</keyword>
<evidence type="ECO:0000313" key="1">
    <source>
        <dbReference type="EMBL" id="MEA5426988.1"/>
    </source>
</evidence>
<dbReference type="Proteomes" id="UP001302222">
    <property type="component" value="Unassembled WGS sequence"/>
</dbReference>
<comment type="caution">
    <text evidence="1">The sequence shown here is derived from an EMBL/GenBank/DDBJ whole genome shotgun (WGS) entry which is preliminary data.</text>
</comment>
<reference evidence="1 2" key="1">
    <citation type="submission" date="2023-12" db="EMBL/GenBank/DDBJ databases">
        <title>Novel species of the genus Arcicella isolated from rivers.</title>
        <authorList>
            <person name="Lu H."/>
        </authorList>
    </citation>
    <scope>NUCLEOTIDE SEQUENCE [LARGE SCALE GENOMIC DNA]</scope>
    <source>
        <strain evidence="1 2">DC25W</strain>
    </source>
</reference>
<dbReference type="EMBL" id="JAYGIM010000007">
    <property type="protein sequence ID" value="MEA5426988.1"/>
    <property type="molecule type" value="Genomic_DNA"/>
</dbReference>